<comment type="caution">
    <text evidence="13">The sequence shown here is derived from an EMBL/GenBank/DDBJ whole genome shotgun (WGS) entry which is preliminary data.</text>
</comment>
<dbReference type="PANTHER" id="PTHR12443:SF9">
    <property type="entry name" value="TRANSLOCATION PROTEIN SEC62"/>
    <property type="match status" value="1"/>
</dbReference>
<evidence type="ECO:0000256" key="3">
    <source>
        <dbReference type="ARBA" id="ARBA00021257"/>
    </source>
</evidence>
<dbReference type="InterPro" id="IPR011553">
    <property type="entry name" value="Sec62_asco"/>
</dbReference>
<keyword evidence="14" id="KW-1185">Reference proteome</keyword>
<sequence>NKMSHSHGPQQTIRIADAKVAPPFYKATAEFLRDTKKSGLKMRQGVFNGKRVEYFKGKSGVNGLLKEGFAKVLPKDREQVTTREDAIKVMNDLGKHGFILRVNRGDNIGGKGSARVLQPNPQQELKDDGYYMWIYEGSQLKLYLYAALLVVTVLAAVLFPLWPESLRLGVWYLSVGVLGLLGVFFGIAIVRLILYIITIVILPRGIWIFPNLFEDVGIIDSFIPFWAWDEPSAKKSGSSSSTNEKTTSETSSSSATTTAATTTTKTTTVSASEAEPAPVIGDETVTDTTTSN</sequence>
<evidence type="ECO:0000256" key="4">
    <source>
        <dbReference type="ARBA" id="ARBA00022448"/>
    </source>
</evidence>
<evidence type="ECO:0000256" key="6">
    <source>
        <dbReference type="ARBA" id="ARBA00022824"/>
    </source>
</evidence>
<evidence type="ECO:0000256" key="2">
    <source>
        <dbReference type="ARBA" id="ARBA00010604"/>
    </source>
</evidence>
<evidence type="ECO:0000256" key="11">
    <source>
        <dbReference type="SAM" id="MobiDB-lite"/>
    </source>
</evidence>
<dbReference type="EMBL" id="JAEPRB010000063">
    <property type="protein sequence ID" value="KAG2223305.1"/>
    <property type="molecule type" value="Genomic_DNA"/>
</dbReference>
<feature type="transmembrane region" description="Helical" evidence="12">
    <location>
        <begin position="169"/>
        <end position="202"/>
    </location>
</feature>
<name>A0A8H7S717_9FUNG</name>
<dbReference type="PANTHER" id="PTHR12443">
    <property type="entry name" value="TRANSLOCATION PROTEIN SEC62"/>
    <property type="match status" value="1"/>
</dbReference>
<protein>
    <recommendedName>
        <fullName evidence="3">Translocation protein SEC62</fullName>
    </recommendedName>
</protein>
<dbReference type="Proteomes" id="UP000646827">
    <property type="component" value="Unassembled WGS sequence"/>
</dbReference>
<dbReference type="InterPro" id="IPR004728">
    <property type="entry name" value="Sec62"/>
</dbReference>
<evidence type="ECO:0000256" key="8">
    <source>
        <dbReference type="ARBA" id="ARBA00022989"/>
    </source>
</evidence>
<feature type="region of interest" description="Disordered" evidence="11">
    <location>
        <begin position="233"/>
        <end position="292"/>
    </location>
</feature>
<feature type="compositionally biased region" description="Low complexity" evidence="11">
    <location>
        <begin position="234"/>
        <end position="275"/>
    </location>
</feature>
<feature type="transmembrane region" description="Helical" evidence="12">
    <location>
        <begin position="142"/>
        <end position="163"/>
    </location>
</feature>
<dbReference type="OrthoDB" id="200187at2759"/>
<keyword evidence="5 12" id="KW-0812">Transmembrane</keyword>
<keyword evidence="6" id="KW-0256">Endoplasmic reticulum</keyword>
<evidence type="ECO:0000256" key="7">
    <source>
        <dbReference type="ARBA" id="ARBA00022927"/>
    </source>
</evidence>
<evidence type="ECO:0000256" key="5">
    <source>
        <dbReference type="ARBA" id="ARBA00022692"/>
    </source>
</evidence>
<proteinExistence type="inferred from homology"/>
<accession>A0A8H7S717</accession>
<evidence type="ECO:0000256" key="9">
    <source>
        <dbReference type="ARBA" id="ARBA00023010"/>
    </source>
</evidence>
<keyword evidence="4" id="KW-0813">Transport</keyword>
<dbReference type="SUPFAM" id="SSF82866">
    <property type="entry name" value="Multidrug efflux transporter AcrB transmembrane domain"/>
    <property type="match status" value="1"/>
</dbReference>
<evidence type="ECO:0000256" key="12">
    <source>
        <dbReference type="SAM" id="Phobius"/>
    </source>
</evidence>
<organism evidence="13 14">
    <name type="scientific">Circinella minor</name>
    <dbReference type="NCBI Taxonomy" id="1195481"/>
    <lineage>
        <taxon>Eukaryota</taxon>
        <taxon>Fungi</taxon>
        <taxon>Fungi incertae sedis</taxon>
        <taxon>Mucoromycota</taxon>
        <taxon>Mucoromycotina</taxon>
        <taxon>Mucoromycetes</taxon>
        <taxon>Mucorales</taxon>
        <taxon>Lichtheimiaceae</taxon>
        <taxon>Circinella</taxon>
    </lineage>
</organism>
<keyword evidence="7" id="KW-0653">Protein transport</keyword>
<evidence type="ECO:0000313" key="13">
    <source>
        <dbReference type="EMBL" id="KAG2223305.1"/>
    </source>
</evidence>
<feature type="non-terminal residue" evidence="13">
    <location>
        <position position="1"/>
    </location>
</feature>
<dbReference type="GO" id="GO:0031204">
    <property type="term" value="P:post-translational protein targeting to membrane, translocation"/>
    <property type="evidence" value="ECO:0007669"/>
    <property type="project" value="TreeGrafter"/>
</dbReference>
<comment type="similarity">
    <text evidence="2">Belongs to the SEC62 family.</text>
</comment>
<evidence type="ECO:0000256" key="1">
    <source>
        <dbReference type="ARBA" id="ARBA00004477"/>
    </source>
</evidence>
<dbReference type="Pfam" id="PF03839">
    <property type="entry name" value="Sec62"/>
    <property type="match status" value="1"/>
</dbReference>
<gene>
    <name evidence="13" type="ORF">INT45_008962</name>
</gene>
<keyword evidence="10 12" id="KW-0472">Membrane</keyword>
<keyword evidence="8 12" id="KW-1133">Transmembrane helix</keyword>
<reference evidence="13 14" key="1">
    <citation type="submission" date="2020-12" db="EMBL/GenBank/DDBJ databases">
        <title>Metabolic potential, ecology and presence of endohyphal bacteria is reflected in genomic diversity of Mucoromycotina.</title>
        <authorList>
            <person name="Muszewska A."/>
            <person name="Okrasinska A."/>
            <person name="Steczkiewicz K."/>
            <person name="Drgas O."/>
            <person name="Orlowska M."/>
            <person name="Perlinska-Lenart U."/>
            <person name="Aleksandrzak-Piekarczyk T."/>
            <person name="Szatraj K."/>
            <person name="Zielenkiewicz U."/>
            <person name="Pilsyk S."/>
            <person name="Malc E."/>
            <person name="Mieczkowski P."/>
            <person name="Kruszewska J.S."/>
            <person name="Biernat P."/>
            <person name="Pawlowska J."/>
        </authorList>
    </citation>
    <scope>NUCLEOTIDE SEQUENCE [LARGE SCALE GENOMIC DNA]</scope>
    <source>
        <strain evidence="13 14">CBS 142.35</strain>
    </source>
</reference>
<keyword evidence="9" id="KW-0811">Translocation</keyword>
<dbReference type="GO" id="GO:0005789">
    <property type="term" value="C:endoplasmic reticulum membrane"/>
    <property type="evidence" value="ECO:0007669"/>
    <property type="project" value="UniProtKB-SubCell"/>
</dbReference>
<dbReference type="AlphaFoldDB" id="A0A8H7S717"/>
<comment type="subcellular location">
    <subcellularLocation>
        <location evidence="1">Endoplasmic reticulum membrane</location>
        <topology evidence="1">Multi-pass membrane protein</topology>
    </subcellularLocation>
</comment>
<dbReference type="NCBIfam" id="TIGR00869">
    <property type="entry name" value="sec62"/>
    <property type="match status" value="1"/>
</dbReference>
<evidence type="ECO:0000313" key="14">
    <source>
        <dbReference type="Proteomes" id="UP000646827"/>
    </source>
</evidence>
<evidence type="ECO:0000256" key="10">
    <source>
        <dbReference type="ARBA" id="ARBA00023136"/>
    </source>
</evidence>